<dbReference type="PROSITE" id="PS50222">
    <property type="entry name" value="EF_HAND_2"/>
    <property type="match status" value="1"/>
</dbReference>
<dbReference type="PANTHER" id="PTHR14336">
    <property type="entry name" value="TANDEM PH DOMAIN CONTAINING PROTEIN"/>
    <property type="match status" value="1"/>
</dbReference>
<name>A0A9Q0R5G9_ANAIG</name>
<accession>A0A9Q0R5G9</accession>
<evidence type="ECO:0000256" key="2">
    <source>
        <dbReference type="SAM" id="MobiDB-lite"/>
    </source>
</evidence>
<dbReference type="PROSITE" id="PS00018">
    <property type="entry name" value="EF_HAND_1"/>
    <property type="match status" value="1"/>
</dbReference>
<dbReference type="InterPro" id="IPR051707">
    <property type="entry name" value="PI-Interact_SigTrans_Reg"/>
</dbReference>
<feature type="domain" description="PH" evidence="3">
    <location>
        <begin position="120"/>
        <end position="217"/>
    </location>
</feature>
<reference evidence="5" key="1">
    <citation type="submission" date="2022-10" db="EMBL/GenBank/DDBJ databases">
        <title>Novel sulphate-reducing endosymbionts in the free-living metamonad Anaeramoeba.</title>
        <authorList>
            <person name="Jerlstrom-Hultqvist J."/>
            <person name="Cepicka I."/>
            <person name="Gallot-Lavallee L."/>
            <person name="Salas-Leiva D."/>
            <person name="Curtis B.A."/>
            <person name="Zahonova K."/>
            <person name="Pipaliya S."/>
            <person name="Dacks J."/>
            <person name="Roger A.J."/>
        </authorList>
    </citation>
    <scope>NUCLEOTIDE SEQUENCE</scope>
    <source>
        <strain evidence="5">BMAN</strain>
    </source>
</reference>
<feature type="domain" description="PH" evidence="3">
    <location>
        <begin position="8"/>
        <end position="111"/>
    </location>
</feature>
<evidence type="ECO:0000256" key="1">
    <source>
        <dbReference type="ARBA" id="ARBA00022837"/>
    </source>
</evidence>
<dbReference type="Proteomes" id="UP001149090">
    <property type="component" value="Unassembled WGS sequence"/>
</dbReference>
<evidence type="ECO:0000313" key="5">
    <source>
        <dbReference type="EMBL" id="KAJ5067091.1"/>
    </source>
</evidence>
<dbReference type="SUPFAM" id="SSF50729">
    <property type="entry name" value="PH domain-like"/>
    <property type="match status" value="2"/>
</dbReference>
<feature type="domain" description="EF-hand" evidence="4">
    <location>
        <begin position="319"/>
        <end position="354"/>
    </location>
</feature>
<dbReference type="SMART" id="SM00233">
    <property type="entry name" value="PH"/>
    <property type="match status" value="2"/>
</dbReference>
<dbReference type="PROSITE" id="PS50003">
    <property type="entry name" value="PH_DOMAIN"/>
    <property type="match status" value="2"/>
</dbReference>
<dbReference type="AlphaFoldDB" id="A0A9Q0R5G9"/>
<keyword evidence="1" id="KW-0106">Calcium</keyword>
<protein>
    <submittedName>
        <fullName evidence="5">Sesquipedalian</fullName>
    </submittedName>
</protein>
<dbReference type="EMBL" id="JAPDFW010000134">
    <property type="protein sequence ID" value="KAJ5067091.1"/>
    <property type="molecule type" value="Genomic_DNA"/>
</dbReference>
<dbReference type="InterPro" id="IPR011992">
    <property type="entry name" value="EF-hand-dom_pair"/>
</dbReference>
<keyword evidence="6" id="KW-1185">Reference proteome</keyword>
<dbReference type="Pfam" id="PF00169">
    <property type="entry name" value="PH"/>
    <property type="match status" value="2"/>
</dbReference>
<dbReference type="OrthoDB" id="2157866at2759"/>
<dbReference type="InterPro" id="IPR018247">
    <property type="entry name" value="EF_Hand_1_Ca_BS"/>
</dbReference>
<dbReference type="FunFam" id="2.30.29.30:FF:000286">
    <property type="entry name" value="PH-protein kinase domain containing protein"/>
    <property type="match status" value="2"/>
</dbReference>
<organism evidence="5 6">
    <name type="scientific">Anaeramoeba ignava</name>
    <name type="common">Anaerobic marine amoeba</name>
    <dbReference type="NCBI Taxonomy" id="1746090"/>
    <lineage>
        <taxon>Eukaryota</taxon>
        <taxon>Metamonada</taxon>
        <taxon>Anaeramoebidae</taxon>
        <taxon>Anaeramoeba</taxon>
    </lineage>
</organism>
<dbReference type="InterPro" id="IPR011993">
    <property type="entry name" value="PH-like_dom_sf"/>
</dbReference>
<dbReference type="SUPFAM" id="SSF47473">
    <property type="entry name" value="EF-hand"/>
    <property type="match status" value="1"/>
</dbReference>
<feature type="region of interest" description="Disordered" evidence="2">
    <location>
        <begin position="359"/>
        <end position="378"/>
    </location>
</feature>
<proteinExistence type="predicted"/>
<dbReference type="GO" id="GO:0005509">
    <property type="term" value="F:calcium ion binding"/>
    <property type="evidence" value="ECO:0007669"/>
    <property type="project" value="InterPro"/>
</dbReference>
<sequence>MNPNDNLPSTKTGWLTKQGGSRKNWRKRYFVLKNHELSYYEKEMDFSELKKATPLGVINLAHTSIKQTLPKEVSKKNCFKIEHPLSRTYFCSASNENQMNEWISVLTQTINYIQATIPKHEEKNDWLTKQGGKHKSWKKRYFMLKYNTLYYFNSQSQLDKPLGQINLVNASIIMTDYTINIPNSFAILSKNRRTYIMYANSAQERDEWITSIRQARICFISSDEDITKITNTKTEEFAKIIESKISTDKIIEISREWAKKRPLGLCDFEDFLDIMKDLSFKSDTNNLQNFFGKFDFQGTRTIDHHPLFIGAILFNNNLDPKQKLNIVFNLYDLNGTGNIDFKELVSIFCSFDQALIDPTEDQQQQQNQKKKSEKKMGNETFDSTETISLFATDNACELFKQTHKDPNKDKITENEFVSRLLFFHFGISSRLKIGHFLKTQK</sequence>
<evidence type="ECO:0000259" key="3">
    <source>
        <dbReference type="PROSITE" id="PS50003"/>
    </source>
</evidence>
<dbReference type="PANTHER" id="PTHR14336:SF8">
    <property type="entry name" value="PROTEIN OPY1"/>
    <property type="match status" value="1"/>
</dbReference>
<evidence type="ECO:0000259" key="4">
    <source>
        <dbReference type="PROSITE" id="PS50222"/>
    </source>
</evidence>
<dbReference type="Gene3D" id="1.10.238.10">
    <property type="entry name" value="EF-hand"/>
    <property type="match status" value="1"/>
</dbReference>
<dbReference type="Gene3D" id="2.30.29.30">
    <property type="entry name" value="Pleckstrin-homology domain (PH domain)/Phosphotyrosine-binding domain (PTB)"/>
    <property type="match status" value="2"/>
</dbReference>
<dbReference type="InterPro" id="IPR002048">
    <property type="entry name" value="EF_hand_dom"/>
</dbReference>
<gene>
    <name evidence="5" type="ORF">M0811_13241</name>
</gene>
<dbReference type="InterPro" id="IPR001849">
    <property type="entry name" value="PH_domain"/>
</dbReference>
<evidence type="ECO:0000313" key="6">
    <source>
        <dbReference type="Proteomes" id="UP001149090"/>
    </source>
</evidence>
<comment type="caution">
    <text evidence="5">The sequence shown here is derived from an EMBL/GenBank/DDBJ whole genome shotgun (WGS) entry which is preliminary data.</text>
</comment>